<dbReference type="GO" id="GO:0071949">
    <property type="term" value="F:FAD binding"/>
    <property type="evidence" value="ECO:0007669"/>
    <property type="project" value="InterPro"/>
</dbReference>
<sequence>MGITDADLPGSAAALDDLRSGFEGPLLLPADEGYDEVRAIWNGMHDRRPALIARCRSTADIAAAVRFARAAGLPATVRGGGHNVAGTAVDDDAVMIDLSLLRTVTVDPQARLARAEGGSLLKDVDTATAAHGLACPAGVVGHTGLGGLALGGGYGWLTRKWGLTCDHIVQAELVLADGSVVQATDESHPDLMRALRGGIGNFAVVAAFTLELRPVGPLSYRSALYPMEDAPAVLRAFRSFTEKQSDDLRVFGAFQELGHDESVPAALRGRQALDLAVVCSADDPESLAQSAQLLDAVPAAGYFEQTMSYYELQARLDASGPAGRRYFTKTCYLADLADGTIEQLVEAARRNPSRLSSIDVEFLRGAITEGTGRPSAFPHRDAAYLCTAWAAWLDPEQDEANVAWSRGTMAALSPWQTAGSYGNYVPEDESAAPAGDAWLAEVKERYDPENLFRGRRNVVPAV</sequence>
<dbReference type="InterPro" id="IPR016169">
    <property type="entry name" value="FAD-bd_PCMH_sub2"/>
</dbReference>
<reference evidence="7" key="1">
    <citation type="journal article" date="2014" name="Int. J. Syst. Evol. Microbiol.">
        <title>Complete genome sequence of Corynebacterium casei LMG S-19264T (=DSM 44701T), isolated from a smear-ripened cheese.</title>
        <authorList>
            <consortium name="US DOE Joint Genome Institute (JGI-PGF)"/>
            <person name="Walter F."/>
            <person name="Albersmeier A."/>
            <person name="Kalinowski J."/>
            <person name="Ruckert C."/>
        </authorList>
    </citation>
    <scope>NUCLEOTIDE SEQUENCE</scope>
    <source>
        <strain evidence="7">JCM 4646</strain>
    </source>
</reference>
<evidence type="ECO:0000256" key="3">
    <source>
        <dbReference type="ARBA" id="ARBA00022630"/>
    </source>
</evidence>
<comment type="caution">
    <text evidence="7">The sequence shown here is derived from an EMBL/GenBank/DDBJ whole genome shotgun (WGS) entry which is preliminary data.</text>
</comment>
<name>A0A919G1I5_9ACTN</name>
<feature type="domain" description="FAD-binding PCMH-type" evidence="6">
    <location>
        <begin position="44"/>
        <end position="215"/>
    </location>
</feature>
<dbReference type="InterPro" id="IPR016167">
    <property type="entry name" value="FAD-bd_PCMH_sub1"/>
</dbReference>
<dbReference type="EMBL" id="BNBO01000027">
    <property type="protein sequence ID" value="GHH75899.1"/>
    <property type="molecule type" value="Genomic_DNA"/>
</dbReference>
<dbReference type="AlphaFoldDB" id="A0A919G1I5"/>
<keyword evidence="5" id="KW-0560">Oxidoreductase</keyword>
<evidence type="ECO:0000256" key="2">
    <source>
        <dbReference type="ARBA" id="ARBA00005466"/>
    </source>
</evidence>
<dbReference type="InterPro" id="IPR050416">
    <property type="entry name" value="FAD-linked_Oxidoreductase"/>
</dbReference>
<dbReference type="GO" id="GO:0016491">
    <property type="term" value="F:oxidoreductase activity"/>
    <property type="evidence" value="ECO:0007669"/>
    <property type="project" value="UniProtKB-KW"/>
</dbReference>
<evidence type="ECO:0000256" key="1">
    <source>
        <dbReference type="ARBA" id="ARBA00001974"/>
    </source>
</evidence>
<keyword evidence="4" id="KW-0274">FAD</keyword>
<dbReference type="PANTHER" id="PTHR42973">
    <property type="entry name" value="BINDING OXIDOREDUCTASE, PUTATIVE (AFU_ORTHOLOGUE AFUA_1G17690)-RELATED"/>
    <property type="match status" value="1"/>
</dbReference>
<dbReference type="SUPFAM" id="SSF56176">
    <property type="entry name" value="FAD-binding/transporter-associated domain-like"/>
    <property type="match status" value="1"/>
</dbReference>
<evidence type="ECO:0000313" key="7">
    <source>
        <dbReference type="EMBL" id="GHH75899.1"/>
    </source>
</evidence>
<comment type="cofactor">
    <cofactor evidence="1">
        <name>FAD</name>
        <dbReference type="ChEBI" id="CHEBI:57692"/>
    </cofactor>
</comment>
<evidence type="ECO:0000313" key="8">
    <source>
        <dbReference type="Proteomes" id="UP000617734"/>
    </source>
</evidence>
<dbReference type="Gene3D" id="3.30.465.10">
    <property type="match status" value="1"/>
</dbReference>
<dbReference type="PROSITE" id="PS51387">
    <property type="entry name" value="FAD_PCMH"/>
    <property type="match status" value="1"/>
</dbReference>
<keyword evidence="8" id="KW-1185">Reference proteome</keyword>
<comment type="similarity">
    <text evidence="2">Belongs to the oxygen-dependent FAD-linked oxidoreductase family.</text>
</comment>
<dbReference type="RefSeq" id="WP_229927668.1">
    <property type="nucleotide sequence ID" value="NZ_BNBO01000027.1"/>
</dbReference>
<dbReference type="InterPro" id="IPR016166">
    <property type="entry name" value="FAD-bd_PCMH"/>
</dbReference>
<keyword evidence="3" id="KW-0285">Flavoprotein</keyword>
<evidence type="ECO:0000259" key="6">
    <source>
        <dbReference type="PROSITE" id="PS51387"/>
    </source>
</evidence>
<dbReference type="Gene3D" id="3.30.43.10">
    <property type="entry name" value="Uridine Diphospho-n-acetylenolpyruvylglucosamine Reductase, domain 2"/>
    <property type="match status" value="1"/>
</dbReference>
<dbReference type="PANTHER" id="PTHR42973:SF39">
    <property type="entry name" value="FAD-BINDING PCMH-TYPE DOMAIN-CONTAINING PROTEIN"/>
    <property type="match status" value="1"/>
</dbReference>
<organism evidence="7 8">
    <name type="scientific">Kitasatospora indigofera</name>
    <dbReference type="NCBI Taxonomy" id="67307"/>
    <lineage>
        <taxon>Bacteria</taxon>
        <taxon>Bacillati</taxon>
        <taxon>Actinomycetota</taxon>
        <taxon>Actinomycetes</taxon>
        <taxon>Kitasatosporales</taxon>
        <taxon>Streptomycetaceae</taxon>
        <taxon>Kitasatospora</taxon>
    </lineage>
</organism>
<dbReference type="InterPro" id="IPR006094">
    <property type="entry name" value="Oxid_FAD_bind_N"/>
</dbReference>
<evidence type="ECO:0000256" key="5">
    <source>
        <dbReference type="ARBA" id="ARBA00023002"/>
    </source>
</evidence>
<dbReference type="Proteomes" id="UP000617734">
    <property type="component" value="Unassembled WGS sequence"/>
</dbReference>
<protein>
    <submittedName>
        <fullName evidence="7">FAD-linked oxidase</fullName>
    </submittedName>
</protein>
<evidence type="ECO:0000256" key="4">
    <source>
        <dbReference type="ARBA" id="ARBA00022827"/>
    </source>
</evidence>
<dbReference type="GeneID" id="95354971"/>
<gene>
    <name evidence="7" type="ORF">GCM10018781_45880</name>
</gene>
<dbReference type="Pfam" id="PF01565">
    <property type="entry name" value="FAD_binding_4"/>
    <property type="match status" value="1"/>
</dbReference>
<proteinExistence type="inferred from homology"/>
<dbReference type="Gene3D" id="3.40.462.20">
    <property type="match status" value="1"/>
</dbReference>
<reference evidence="7" key="2">
    <citation type="submission" date="2020-09" db="EMBL/GenBank/DDBJ databases">
        <authorList>
            <person name="Sun Q."/>
            <person name="Ohkuma M."/>
        </authorList>
    </citation>
    <scope>NUCLEOTIDE SEQUENCE</scope>
    <source>
        <strain evidence="7">JCM 4646</strain>
    </source>
</reference>
<accession>A0A919G1I5</accession>
<dbReference type="InterPro" id="IPR036318">
    <property type="entry name" value="FAD-bd_PCMH-like_sf"/>
</dbReference>